<dbReference type="EMBL" id="CP011391">
    <property type="protein sequence ID" value="AMK54953.1"/>
    <property type="molecule type" value="Genomic_DNA"/>
</dbReference>
<gene>
    <name evidence="2" type="ORF">AALO17_18190</name>
</gene>
<protein>
    <submittedName>
        <fullName evidence="2">Uncharacterized protein</fullName>
    </submittedName>
</protein>
<keyword evidence="3" id="KW-1185">Reference proteome</keyword>
<evidence type="ECO:0000313" key="2">
    <source>
        <dbReference type="EMBL" id="AMK54953.1"/>
    </source>
</evidence>
<keyword evidence="1" id="KW-1133">Transmembrane helix</keyword>
<proteinExistence type="predicted"/>
<evidence type="ECO:0000256" key="1">
    <source>
        <dbReference type="SAM" id="Phobius"/>
    </source>
</evidence>
<dbReference type="STRING" id="1702221.AALO17_18190"/>
<organism evidence="2 3">
    <name type="scientific">Faecalibaculum rodentium</name>
    <dbReference type="NCBI Taxonomy" id="1702221"/>
    <lineage>
        <taxon>Bacteria</taxon>
        <taxon>Bacillati</taxon>
        <taxon>Bacillota</taxon>
        <taxon>Erysipelotrichia</taxon>
        <taxon>Erysipelotrichales</taxon>
        <taxon>Erysipelotrichaceae</taxon>
        <taxon>Faecalibaculum</taxon>
    </lineage>
</organism>
<dbReference type="Proteomes" id="UP000069771">
    <property type="component" value="Chromosome"/>
</dbReference>
<evidence type="ECO:0000313" key="3">
    <source>
        <dbReference type="Proteomes" id="UP000069771"/>
    </source>
</evidence>
<name>A0A140DWC6_9FIRM</name>
<sequence>MSCAKQESPLYESVAESHRLLAWATLVESVMFAVFAYLPEFWMTEDFLWSNSVRIVEIHRTVNIKPYDGVNHPAIHQRTVNARILFFFMLFLHDVL</sequence>
<accession>A0A140DWC6</accession>
<dbReference type="KEGG" id="fro:AALO17_18190"/>
<dbReference type="AlphaFoldDB" id="A0A140DWC6"/>
<reference evidence="2 3" key="1">
    <citation type="journal article" date="2016" name="Gut Pathog.">
        <title>Whole genome sequencing of "Faecalibaculum rodentium" ALO17, isolated from C57BL/6J laboratory mouse feces.</title>
        <authorList>
            <person name="Lim S."/>
            <person name="Chang D.H."/>
            <person name="Ahn S."/>
            <person name="Kim B.C."/>
        </authorList>
    </citation>
    <scope>NUCLEOTIDE SEQUENCE [LARGE SCALE GENOMIC DNA]</scope>
    <source>
        <strain evidence="2 3">Alo17</strain>
    </source>
</reference>
<keyword evidence="1" id="KW-0812">Transmembrane</keyword>
<feature type="transmembrane region" description="Helical" evidence="1">
    <location>
        <begin position="20"/>
        <end position="38"/>
    </location>
</feature>
<keyword evidence="1" id="KW-0472">Membrane</keyword>